<evidence type="ECO:0000313" key="1">
    <source>
        <dbReference type="EMBL" id="CAG8465343.1"/>
    </source>
</evidence>
<gene>
    <name evidence="1" type="ORF">SCALOS_LOCUS1793</name>
</gene>
<reference evidence="1" key="1">
    <citation type="submission" date="2021-06" db="EMBL/GenBank/DDBJ databases">
        <authorList>
            <person name="Kallberg Y."/>
            <person name="Tangrot J."/>
            <person name="Rosling A."/>
        </authorList>
    </citation>
    <scope>NUCLEOTIDE SEQUENCE</scope>
    <source>
        <strain evidence="1">AU212A</strain>
    </source>
</reference>
<feature type="non-terminal residue" evidence="1">
    <location>
        <position position="1"/>
    </location>
</feature>
<proteinExistence type="predicted"/>
<comment type="caution">
    <text evidence="1">The sequence shown here is derived from an EMBL/GenBank/DDBJ whole genome shotgun (WGS) entry which is preliminary data.</text>
</comment>
<name>A0ACA9KCF1_9GLOM</name>
<protein>
    <submittedName>
        <fullName evidence="1">11526_t:CDS:1</fullName>
    </submittedName>
</protein>
<dbReference type="EMBL" id="CAJVPM010001356">
    <property type="protein sequence ID" value="CAG8465343.1"/>
    <property type="molecule type" value="Genomic_DNA"/>
</dbReference>
<organism evidence="1 2">
    <name type="scientific">Scutellospora calospora</name>
    <dbReference type="NCBI Taxonomy" id="85575"/>
    <lineage>
        <taxon>Eukaryota</taxon>
        <taxon>Fungi</taxon>
        <taxon>Fungi incertae sedis</taxon>
        <taxon>Mucoromycota</taxon>
        <taxon>Glomeromycotina</taxon>
        <taxon>Glomeromycetes</taxon>
        <taxon>Diversisporales</taxon>
        <taxon>Gigasporaceae</taxon>
        <taxon>Scutellospora</taxon>
    </lineage>
</organism>
<sequence length="921" mass="103869">NNDNLNQELLDDCNMDTNNTDKMSTDEIISPRSMNLPISQKNFQILLVNDNTDIRDYLADLSNEFDVLRACSCQEAIQILKNLDKLPDLILIDVMPNGCDLLDILKSDTKTQSIPVILLSTEDIEKSSIDESNKKANDYLIKPFTVQELISRIHVNIEHSQLLREILLQRNKNDEINQLLLSISNNILSGVNLKAILSNVIKEIQHILPCKRISIISFEPTHLIVSLCEDSSKVTTIIEPMIEICNKDESLTTINSSKFMNNNIGVEILTDVYCKDSHKNVSILSIEIRTNDNCCGWIKIYRLPNSIWLNSEIELLQQISNQLSFAIIHNKLLEEGLEQDLQIKVAEDANQVKSQILATTSHELRTPLGAIVGILSSLENTGLNDNDQRDMINIMARASDDVLSIINTILDAAKIEAQKITLVNSQFHLLNLLSDTIETFGEDAGNKQIELIMNCDVDTFPSYVISDPKRLKQVLKHLLQNSVKFTKKGEIIMNTLIQSREVIDENPESPSYGQTIKKDCLLIELHDTGIGIDPEFIEHVFESFSKADTSITRTEDGTGLGLSICKNLVEINGGEIKAESQLGIGSKFWLTWNIELLENLSTSYLGTLFNDEISHFLPLSIRSKRILIIHPNESVRNAITKYFKGTERVDAFETFDQGIQKVKDNTELYKQFSYDIIFIGLYEKNEEEVVKTVSELRKIEFSSNNSLNSLVIFIVFPSIKGKELAERLIKNVEGQINILYTPLTWKKMVSQFSCAENDFNKQICSKSNIINDLNVSGSDTRNIPVSNKKCILYVDNKINLKITSQKISELGYSVISVTSVKDAINIIKTEFGIINNICSKTSRISMILIDYNLSKLSDSNISQVIRAMSSPVSNIPIVAITDLITEEIRNKCIDSDINDCILKSSSTEQFEKILIQWISKD</sequence>
<keyword evidence="2" id="KW-1185">Reference proteome</keyword>
<accession>A0ACA9KCF1</accession>
<dbReference type="Proteomes" id="UP000789860">
    <property type="component" value="Unassembled WGS sequence"/>
</dbReference>
<evidence type="ECO:0000313" key="2">
    <source>
        <dbReference type="Proteomes" id="UP000789860"/>
    </source>
</evidence>